<organism evidence="6 7">
    <name type="scientific">Comamonas odontotermitis</name>
    <dbReference type="NCBI Taxonomy" id="379895"/>
    <lineage>
        <taxon>Bacteria</taxon>
        <taxon>Pseudomonadati</taxon>
        <taxon>Pseudomonadota</taxon>
        <taxon>Betaproteobacteria</taxon>
        <taxon>Burkholderiales</taxon>
        <taxon>Comamonadaceae</taxon>
        <taxon>Comamonas</taxon>
    </lineage>
</organism>
<accession>A0ABR6RC10</accession>
<dbReference type="InterPro" id="IPR051909">
    <property type="entry name" value="MFP_Cation_Efflux"/>
</dbReference>
<dbReference type="Gene3D" id="2.40.420.20">
    <property type="match status" value="1"/>
</dbReference>
<gene>
    <name evidence="6" type="ORF">HNP33_000723</name>
</gene>
<dbReference type="InterPro" id="IPR058647">
    <property type="entry name" value="BSH_CzcB-like"/>
</dbReference>
<evidence type="ECO:0000256" key="1">
    <source>
        <dbReference type="ARBA" id="ARBA00009477"/>
    </source>
</evidence>
<evidence type="ECO:0000256" key="3">
    <source>
        <dbReference type="SAM" id="Coils"/>
    </source>
</evidence>
<evidence type="ECO:0000313" key="7">
    <source>
        <dbReference type="Proteomes" id="UP000562492"/>
    </source>
</evidence>
<dbReference type="InterPro" id="IPR058649">
    <property type="entry name" value="CzcB_C"/>
</dbReference>
<keyword evidence="2" id="KW-0813">Transport</keyword>
<dbReference type="Gene3D" id="2.40.50.100">
    <property type="match status" value="1"/>
</dbReference>
<dbReference type="Pfam" id="PF25975">
    <property type="entry name" value="CzcB_C"/>
    <property type="match status" value="1"/>
</dbReference>
<dbReference type="SUPFAM" id="SSF111369">
    <property type="entry name" value="HlyD-like secretion proteins"/>
    <property type="match status" value="1"/>
</dbReference>
<dbReference type="InterPro" id="IPR011053">
    <property type="entry name" value="Single_hybrid_motif"/>
</dbReference>
<dbReference type="RefSeq" id="WP_184705379.1">
    <property type="nucleotide sequence ID" value="NZ_JACHKZ010000003.1"/>
</dbReference>
<dbReference type="Gene3D" id="2.40.30.170">
    <property type="match status" value="1"/>
</dbReference>
<dbReference type="EMBL" id="JACHKZ010000003">
    <property type="protein sequence ID" value="MBB6576675.1"/>
    <property type="molecule type" value="Genomic_DNA"/>
</dbReference>
<comment type="caution">
    <text evidence="6">The sequence shown here is derived from an EMBL/GenBank/DDBJ whole genome shotgun (WGS) entry which is preliminary data.</text>
</comment>
<protein>
    <submittedName>
        <fullName evidence="6">Cobalt-zinc-cadmium efflux system membrane fusion protein</fullName>
    </submittedName>
</protein>
<sequence>MQFLFNSHTGRGLVWATTAASMALALSGCSGRSDAAAQEAGASQPKAAALAPGQVRLQPASLKMLDIVSLTQSGAAQTVAMPARVAFQDDKVAAVAIPVEGRVVSVNVQVGDKVQAGDTLATLVSPEALRIRYEVEAARTARELAAVEEQRQRTMVAKGVGVEMELRAAQSKLRETSQELARAQGVAALLGTGSGDKIVLRAPRAGVIAERNAVPGAAAESGAALFLVGDPGAMRIVADAFEGDLAGIHVGADAVVKVQQLALATPGTVRNIGAVLDKESRRATVLIDMKTQAPGLRPGMQASVEIPLAATQQMLIPVTAVLIKDGDRSLVFVQVEDGVFEARTVVLGQPLRGMVPVQSGLKAGDRIVVRGGLLLDGAASQML</sequence>
<dbReference type="InterPro" id="IPR006143">
    <property type="entry name" value="RND_pump_MFP"/>
</dbReference>
<dbReference type="NCBIfam" id="TIGR01730">
    <property type="entry name" value="RND_mfp"/>
    <property type="match status" value="1"/>
</dbReference>
<reference evidence="6 7" key="1">
    <citation type="submission" date="2020-08" db="EMBL/GenBank/DDBJ databases">
        <title>Functional genomics of gut bacteria from endangered species of beetles.</title>
        <authorList>
            <person name="Carlos-Shanley C."/>
        </authorList>
    </citation>
    <scope>NUCLEOTIDE SEQUENCE [LARGE SCALE GENOMIC DNA]</scope>
    <source>
        <strain evidence="6 7">S00124</strain>
    </source>
</reference>
<feature type="coiled-coil region" evidence="3">
    <location>
        <begin position="130"/>
        <end position="186"/>
    </location>
</feature>
<evidence type="ECO:0000256" key="2">
    <source>
        <dbReference type="ARBA" id="ARBA00022448"/>
    </source>
</evidence>
<proteinExistence type="inferred from homology"/>
<comment type="similarity">
    <text evidence="1">Belongs to the membrane fusion protein (MFP) (TC 8.A.1) family.</text>
</comment>
<evidence type="ECO:0000259" key="5">
    <source>
        <dbReference type="Pfam" id="PF25975"/>
    </source>
</evidence>
<evidence type="ECO:0000259" key="4">
    <source>
        <dbReference type="Pfam" id="PF25973"/>
    </source>
</evidence>
<evidence type="ECO:0000313" key="6">
    <source>
        <dbReference type="EMBL" id="MBB6576675.1"/>
    </source>
</evidence>
<keyword evidence="3" id="KW-0175">Coiled coil</keyword>
<name>A0ABR6RC10_9BURK</name>
<feature type="domain" description="CzcB-like C-terminal circularly permuted SH3-like" evidence="5">
    <location>
        <begin position="326"/>
        <end position="372"/>
    </location>
</feature>
<dbReference type="SUPFAM" id="SSF51230">
    <property type="entry name" value="Single hybrid motif"/>
    <property type="match status" value="1"/>
</dbReference>
<keyword evidence="7" id="KW-1185">Reference proteome</keyword>
<dbReference type="Proteomes" id="UP000562492">
    <property type="component" value="Unassembled WGS sequence"/>
</dbReference>
<feature type="domain" description="CzcB-like barrel-sandwich hybrid" evidence="4">
    <location>
        <begin position="92"/>
        <end position="230"/>
    </location>
</feature>
<dbReference type="PANTHER" id="PTHR30097:SF4">
    <property type="entry name" value="SLR6042 PROTEIN"/>
    <property type="match status" value="1"/>
</dbReference>
<dbReference type="PANTHER" id="PTHR30097">
    <property type="entry name" value="CATION EFFLUX SYSTEM PROTEIN CUSB"/>
    <property type="match status" value="1"/>
</dbReference>
<dbReference type="Pfam" id="PF25973">
    <property type="entry name" value="BSH_CzcB"/>
    <property type="match status" value="1"/>
</dbReference>